<keyword evidence="2" id="KW-1185">Reference proteome</keyword>
<reference evidence="1 2" key="2">
    <citation type="journal article" date="2022" name="Mol. Biol. Evol.">
        <title>Comparative Genomics Reveals Insights into the Divergent Evolution of Astigmatic Mites and Household Pest Adaptations.</title>
        <authorList>
            <person name="Xiong Q."/>
            <person name="Wan A.T."/>
            <person name="Liu X."/>
            <person name="Fung C.S."/>
            <person name="Xiao X."/>
            <person name="Malainual N."/>
            <person name="Hou J."/>
            <person name="Wang L."/>
            <person name="Wang M."/>
            <person name="Yang K.Y."/>
            <person name="Cui Y."/>
            <person name="Leung E.L."/>
            <person name="Nong W."/>
            <person name="Shin S.K."/>
            <person name="Au S.W."/>
            <person name="Jeong K.Y."/>
            <person name="Chew F.T."/>
            <person name="Hui J.H."/>
            <person name="Leung T.F."/>
            <person name="Tungtrongchitr A."/>
            <person name="Zhong N."/>
            <person name="Liu Z."/>
            <person name="Tsui S.K."/>
        </authorList>
    </citation>
    <scope>NUCLEOTIDE SEQUENCE [LARGE SCALE GENOMIC DNA]</scope>
    <source>
        <strain evidence="1">Derp</strain>
    </source>
</reference>
<sequence length="92" mass="10744">MFSKSSFSQKKNTQLFSMVGSYESTNCPSTNCIVNDDLPTERNPIKAIFPANQPTTTVDRLKNQNRNENRDQRKKDHFNQSINYRLLLLFEQ</sequence>
<accession>A0ABQ8J3N4</accession>
<reference evidence="1 2" key="1">
    <citation type="journal article" date="2018" name="J. Allergy Clin. Immunol.">
        <title>High-quality assembly of Dermatophagoides pteronyssinus genome and transcriptome reveals a wide range of novel allergens.</title>
        <authorList>
            <person name="Liu X.Y."/>
            <person name="Yang K.Y."/>
            <person name="Wang M.Q."/>
            <person name="Kwok J.S."/>
            <person name="Zeng X."/>
            <person name="Yang Z."/>
            <person name="Xiao X.J."/>
            <person name="Lau C.P."/>
            <person name="Li Y."/>
            <person name="Huang Z.M."/>
            <person name="Ba J.G."/>
            <person name="Yim A.K."/>
            <person name="Ouyang C.Y."/>
            <person name="Ngai S.M."/>
            <person name="Chan T.F."/>
            <person name="Leung E.L."/>
            <person name="Liu L."/>
            <person name="Liu Z.G."/>
            <person name="Tsui S.K."/>
        </authorList>
    </citation>
    <scope>NUCLEOTIDE SEQUENCE [LARGE SCALE GENOMIC DNA]</scope>
    <source>
        <strain evidence="1">Derp</strain>
    </source>
</reference>
<protein>
    <submittedName>
        <fullName evidence="1">Uncharacterized protein</fullName>
    </submittedName>
</protein>
<evidence type="ECO:0000313" key="2">
    <source>
        <dbReference type="Proteomes" id="UP000887458"/>
    </source>
</evidence>
<dbReference type="EMBL" id="NJHN03000081">
    <property type="protein sequence ID" value="KAH9417144.1"/>
    <property type="molecule type" value="Genomic_DNA"/>
</dbReference>
<evidence type="ECO:0000313" key="1">
    <source>
        <dbReference type="EMBL" id="KAH9417144.1"/>
    </source>
</evidence>
<comment type="caution">
    <text evidence="1">The sequence shown here is derived from an EMBL/GenBank/DDBJ whole genome shotgun (WGS) entry which is preliminary data.</text>
</comment>
<organism evidence="1 2">
    <name type="scientific">Dermatophagoides pteronyssinus</name>
    <name type="common">European house dust mite</name>
    <dbReference type="NCBI Taxonomy" id="6956"/>
    <lineage>
        <taxon>Eukaryota</taxon>
        <taxon>Metazoa</taxon>
        <taxon>Ecdysozoa</taxon>
        <taxon>Arthropoda</taxon>
        <taxon>Chelicerata</taxon>
        <taxon>Arachnida</taxon>
        <taxon>Acari</taxon>
        <taxon>Acariformes</taxon>
        <taxon>Sarcoptiformes</taxon>
        <taxon>Astigmata</taxon>
        <taxon>Psoroptidia</taxon>
        <taxon>Analgoidea</taxon>
        <taxon>Pyroglyphidae</taxon>
        <taxon>Dermatophagoidinae</taxon>
        <taxon>Dermatophagoides</taxon>
    </lineage>
</organism>
<dbReference type="Proteomes" id="UP000887458">
    <property type="component" value="Unassembled WGS sequence"/>
</dbReference>
<gene>
    <name evidence="1" type="ORF">DERP_013315</name>
</gene>
<proteinExistence type="predicted"/>
<name>A0ABQ8J3N4_DERPT</name>